<sequence length="167" mass="19051">MVVCDGIMYWMSCGKKREIVAYDPLNDTDSCRVIDSPDSELEYRGLHVPEVKASLLGVTGGRLRLLQYVGCTLWVWELEDYNQQAMWICRARIYPIGLYLLLGFHPYDPDQVYLTANGIVLALHVPTRISRKAIEFYHDDNGLTNVAGTVFQLVHPWWPTPVPPPQS</sequence>
<dbReference type="EMBL" id="JANJYJ010000002">
    <property type="protein sequence ID" value="KAK3225193.1"/>
    <property type="molecule type" value="Genomic_DNA"/>
</dbReference>
<comment type="caution">
    <text evidence="2">The sequence shown here is derived from an EMBL/GenBank/DDBJ whole genome shotgun (WGS) entry which is preliminary data.</text>
</comment>
<reference evidence="2" key="1">
    <citation type="journal article" date="2023" name="Plant J.">
        <title>Genome sequences and population genomics provide insights into the demographic history, inbreeding, and mutation load of two 'living fossil' tree species of Dipteronia.</title>
        <authorList>
            <person name="Feng Y."/>
            <person name="Comes H.P."/>
            <person name="Chen J."/>
            <person name="Zhu S."/>
            <person name="Lu R."/>
            <person name="Zhang X."/>
            <person name="Li P."/>
            <person name="Qiu J."/>
            <person name="Olsen K.M."/>
            <person name="Qiu Y."/>
        </authorList>
    </citation>
    <scope>NUCLEOTIDE SEQUENCE</scope>
    <source>
        <strain evidence="2">NBL</strain>
    </source>
</reference>
<proteinExistence type="predicted"/>
<keyword evidence="3" id="KW-1185">Reference proteome</keyword>
<dbReference type="Proteomes" id="UP001281410">
    <property type="component" value="Unassembled WGS sequence"/>
</dbReference>
<dbReference type="AlphaFoldDB" id="A0AAE0AVW9"/>
<dbReference type="InterPro" id="IPR056592">
    <property type="entry name" value="Beta-prop_At3g26010-like"/>
</dbReference>
<feature type="domain" description="F-box protein At3g26010-like beta-propeller" evidence="1">
    <location>
        <begin position="4"/>
        <end position="115"/>
    </location>
</feature>
<protein>
    <recommendedName>
        <fullName evidence="1">F-box protein At3g26010-like beta-propeller domain-containing protein</fullName>
    </recommendedName>
</protein>
<dbReference type="Pfam" id="PF24750">
    <property type="entry name" value="b-prop_At3g26010-like"/>
    <property type="match status" value="1"/>
</dbReference>
<evidence type="ECO:0000313" key="3">
    <source>
        <dbReference type="Proteomes" id="UP001281410"/>
    </source>
</evidence>
<evidence type="ECO:0000259" key="1">
    <source>
        <dbReference type="Pfam" id="PF24750"/>
    </source>
</evidence>
<gene>
    <name evidence="2" type="ORF">Dsin_005055</name>
</gene>
<accession>A0AAE0AVW9</accession>
<name>A0AAE0AVW9_9ROSI</name>
<evidence type="ECO:0000313" key="2">
    <source>
        <dbReference type="EMBL" id="KAK3225193.1"/>
    </source>
</evidence>
<organism evidence="2 3">
    <name type="scientific">Dipteronia sinensis</name>
    <dbReference type="NCBI Taxonomy" id="43782"/>
    <lineage>
        <taxon>Eukaryota</taxon>
        <taxon>Viridiplantae</taxon>
        <taxon>Streptophyta</taxon>
        <taxon>Embryophyta</taxon>
        <taxon>Tracheophyta</taxon>
        <taxon>Spermatophyta</taxon>
        <taxon>Magnoliopsida</taxon>
        <taxon>eudicotyledons</taxon>
        <taxon>Gunneridae</taxon>
        <taxon>Pentapetalae</taxon>
        <taxon>rosids</taxon>
        <taxon>malvids</taxon>
        <taxon>Sapindales</taxon>
        <taxon>Sapindaceae</taxon>
        <taxon>Hippocastanoideae</taxon>
        <taxon>Acereae</taxon>
        <taxon>Dipteronia</taxon>
    </lineage>
</organism>